<reference evidence="2 3" key="1">
    <citation type="journal article" date="2012" name="Antonie Van Leeuwenhoek">
        <title>Shewanella litorisediminis sp. nov., a gammaproteobacterium isolated from a tidal flat sediment.</title>
        <authorList>
            <person name="Lee M.H."/>
            <person name="Yoon J.H."/>
        </authorList>
    </citation>
    <scope>NUCLEOTIDE SEQUENCE [LARGE SCALE GENOMIC DNA]</scope>
    <source>
        <strain evidence="2 3">SMK1-12</strain>
    </source>
</reference>
<name>A0ABX7G559_9GAMM</name>
<proteinExistence type="predicted"/>
<keyword evidence="1" id="KW-0732">Signal</keyword>
<organism evidence="2 3">
    <name type="scientific">Shewanella litorisediminis</name>
    <dbReference type="NCBI Taxonomy" id="1173586"/>
    <lineage>
        <taxon>Bacteria</taxon>
        <taxon>Pseudomonadati</taxon>
        <taxon>Pseudomonadota</taxon>
        <taxon>Gammaproteobacteria</taxon>
        <taxon>Alteromonadales</taxon>
        <taxon>Shewanellaceae</taxon>
        <taxon>Shewanella</taxon>
    </lineage>
</organism>
<dbReference type="Proteomes" id="UP000596252">
    <property type="component" value="Chromosome"/>
</dbReference>
<evidence type="ECO:0000313" key="3">
    <source>
        <dbReference type="Proteomes" id="UP000596252"/>
    </source>
</evidence>
<evidence type="ECO:0000256" key="1">
    <source>
        <dbReference type="SAM" id="SignalP"/>
    </source>
</evidence>
<accession>A0ABX7G559</accession>
<feature type="signal peptide" evidence="1">
    <location>
        <begin position="1"/>
        <end position="21"/>
    </location>
</feature>
<keyword evidence="3" id="KW-1185">Reference proteome</keyword>
<dbReference type="EMBL" id="CP069213">
    <property type="protein sequence ID" value="QRH02460.1"/>
    <property type="molecule type" value="Genomic_DNA"/>
</dbReference>
<evidence type="ECO:0000313" key="2">
    <source>
        <dbReference type="EMBL" id="QRH02460.1"/>
    </source>
</evidence>
<gene>
    <name evidence="2" type="ORF">JQC75_03270</name>
</gene>
<sequence length="100" mass="11184">MGRYTLPFAICLSATAVMVKANTLFGPFPDAKYPEEKCIHFTPFSIITAANDKDVTLQIVSGRLTRNTFELPDSYTLALVMNNYLAQFKKLNAEVFGDKQ</sequence>
<protein>
    <submittedName>
        <fullName evidence="2">Uncharacterized protein</fullName>
    </submittedName>
</protein>
<feature type="chain" id="PRO_5046292139" evidence="1">
    <location>
        <begin position="22"/>
        <end position="100"/>
    </location>
</feature>
<dbReference type="RefSeq" id="WP_203326069.1">
    <property type="nucleotide sequence ID" value="NZ_CP069213.1"/>
</dbReference>